<dbReference type="AlphaFoldDB" id="A0A8C3IQ73"/>
<keyword evidence="5" id="KW-1185">Reference proteome</keyword>
<evidence type="ECO:0000256" key="2">
    <source>
        <dbReference type="SAM" id="MobiDB-lite"/>
    </source>
</evidence>
<keyword evidence="1" id="KW-0175">Coiled coil</keyword>
<feature type="coiled-coil region" evidence="1">
    <location>
        <begin position="175"/>
        <end position="202"/>
    </location>
</feature>
<name>A0A8C3IQ73_CHRPI</name>
<dbReference type="InterPro" id="IPR046873">
    <property type="entry name" value="HisK-N-like"/>
</dbReference>
<feature type="compositionally biased region" description="Low complexity" evidence="2">
    <location>
        <begin position="128"/>
        <end position="144"/>
    </location>
</feature>
<feature type="compositionally biased region" description="Acidic residues" evidence="2">
    <location>
        <begin position="102"/>
        <end position="111"/>
    </location>
</feature>
<accession>A0A8C3IQ73</accession>
<evidence type="ECO:0000313" key="5">
    <source>
        <dbReference type="Proteomes" id="UP000694380"/>
    </source>
</evidence>
<reference evidence="4" key="2">
    <citation type="submission" date="2025-09" db="UniProtKB">
        <authorList>
            <consortium name="Ensembl"/>
        </authorList>
    </citation>
    <scope>IDENTIFICATION</scope>
</reference>
<feature type="region of interest" description="Disordered" evidence="2">
    <location>
        <begin position="97"/>
        <end position="144"/>
    </location>
</feature>
<dbReference type="Proteomes" id="UP000694380">
    <property type="component" value="Unplaced"/>
</dbReference>
<dbReference type="Ensembl" id="ENSCPBT00000042039.1">
    <property type="protein sequence ID" value="ENSCPBP00000035844.1"/>
    <property type="gene ID" value="ENSCPBG00000024904.1"/>
</dbReference>
<feature type="domain" description="MAP3K HisK-N-like globin" evidence="3">
    <location>
        <begin position="53"/>
        <end position="88"/>
    </location>
</feature>
<organism evidence="4 5">
    <name type="scientific">Chrysemys picta bellii</name>
    <name type="common">Western painted turtle</name>
    <name type="synonym">Emys bellii</name>
    <dbReference type="NCBI Taxonomy" id="8478"/>
    <lineage>
        <taxon>Eukaryota</taxon>
        <taxon>Metazoa</taxon>
        <taxon>Chordata</taxon>
        <taxon>Craniata</taxon>
        <taxon>Vertebrata</taxon>
        <taxon>Euteleostomi</taxon>
        <taxon>Archelosauria</taxon>
        <taxon>Testudinata</taxon>
        <taxon>Testudines</taxon>
        <taxon>Cryptodira</taxon>
        <taxon>Durocryptodira</taxon>
        <taxon>Testudinoidea</taxon>
        <taxon>Emydidae</taxon>
        <taxon>Chrysemys</taxon>
    </lineage>
</organism>
<reference evidence="4" key="1">
    <citation type="submission" date="2025-08" db="UniProtKB">
        <authorList>
            <consortium name="Ensembl"/>
        </authorList>
    </citation>
    <scope>IDENTIFICATION</scope>
</reference>
<evidence type="ECO:0000256" key="1">
    <source>
        <dbReference type="SAM" id="Coils"/>
    </source>
</evidence>
<evidence type="ECO:0000259" key="3">
    <source>
        <dbReference type="Pfam" id="PF20302"/>
    </source>
</evidence>
<evidence type="ECO:0000313" key="4">
    <source>
        <dbReference type="Ensembl" id="ENSCPBP00000035844.1"/>
    </source>
</evidence>
<dbReference type="GeneTree" id="ENSGT00940000159398"/>
<protein>
    <submittedName>
        <fullName evidence="4">Mitogen-activated protein kinase kinase kinase 6</fullName>
    </submittedName>
</protein>
<gene>
    <name evidence="4" type="primary">MAP3K6</name>
</gene>
<sequence length="292" mass="30848">MNKGGGASVIPGPVGTPEGAGGSPLGACGGLGVARSPAGSSAGAAHPLPSLQVKQLLRQHQIKPHWMFALDNLMGQAVQAAFTILVTELRVKPPHLLGKEGSEEEVEEDPEVQGAPPPPSQPSGGRGSVETPSSGVGSGTSTELGFCTAPADSLPLLLQLSRLRAETGRLLEALLEKEREWHRQLQRVLQAAEQEARALQGSKPLALAAHPREPRQGAVDALLVDWLQSHGADEDATTTFLQHGFTLPDLLTCATRDDLLYTGIRGGLVCRLWGAIQEHRKSLAKQAQREAE</sequence>
<dbReference type="SUPFAM" id="SSF47769">
    <property type="entry name" value="SAM/Pointed domain"/>
    <property type="match status" value="1"/>
</dbReference>
<dbReference type="InterPro" id="IPR013761">
    <property type="entry name" value="SAM/pointed_sf"/>
</dbReference>
<proteinExistence type="predicted"/>
<dbReference type="Pfam" id="PF20302">
    <property type="entry name" value="HisK-N-like"/>
    <property type="match status" value="1"/>
</dbReference>